<reference evidence="4" key="2">
    <citation type="submission" date="2017-12" db="EMBL/GenBank/DDBJ databases">
        <title>Genome sequence of the Bar-tailed Godwit (Limosa lapponica baueri).</title>
        <authorList>
            <person name="Lima N.C.B."/>
            <person name="Parody-Merino A.M."/>
            <person name="Battley P.F."/>
            <person name="Fidler A.E."/>
            <person name="Prosdocimi F."/>
        </authorList>
    </citation>
    <scope>NUCLEOTIDE SEQUENCE [LARGE SCALE GENOMIC DNA]</scope>
</reference>
<feature type="compositionally biased region" description="Polar residues" evidence="1">
    <location>
        <begin position="10"/>
        <end position="23"/>
    </location>
</feature>
<dbReference type="Pfam" id="PF00078">
    <property type="entry name" value="RVT_1"/>
    <property type="match status" value="1"/>
</dbReference>
<dbReference type="Proteomes" id="UP000233556">
    <property type="component" value="Unassembled WGS sequence"/>
</dbReference>
<feature type="domain" description="Reverse transcriptase" evidence="2">
    <location>
        <begin position="122"/>
        <end position="219"/>
    </location>
</feature>
<evidence type="ECO:0000313" key="4">
    <source>
        <dbReference type="Proteomes" id="UP000233556"/>
    </source>
</evidence>
<protein>
    <recommendedName>
        <fullName evidence="2">Reverse transcriptase domain-containing protein</fullName>
    </recommendedName>
</protein>
<organism evidence="3 4">
    <name type="scientific">Limosa lapponica baueri</name>
    <dbReference type="NCBI Taxonomy" id="1758121"/>
    <lineage>
        <taxon>Eukaryota</taxon>
        <taxon>Metazoa</taxon>
        <taxon>Chordata</taxon>
        <taxon>Craniata</taxon>
        <taxon>Vertebrata</taxon>
        <taxon>Euteleostomi</taxon>
        <taxon>Archelosauria</taxon>
        <taxon>Archosauria</taxon>
        <taxon>Dinosauria</taxon>
        <taxon>Saurischia</taxon>
        <taxon>Theropoda</taxon>
        <taxon>Coelurosauria</taxon>
        <taxon>Aves</taxon>
        <taxon>Neognathae</taxon>
        <taxon>Neoaves</taxon>
        <taxon>Charadriiformes</taxon>
        <taxon>Scolopacidae</taxon>
        <taxon>Limosa</taxon>
    </lineage>
</organism>
<proteinExistence type="predicted"/>
<dbReference type="InterPro" id="IPR000477">
    <property type="entry name" value="RT_dom"/>
</dbReference>
<feature type="region of interest" description="Disordered" evidence="1">
    <location>
        <begin position="1"/>
        <end position="23"/>
    </location>
</feature>
<evidence type="ECO:0000259" key="2">
    <source>
        <dbReference type="Pfam" id="PF00078"/>
    </source>
</evidence>
<dbReference type="PANTHER" id="PTHR33332">
    <property type="entry name" value="REVERSE TRANSCRIPTASE DOMAIN-CONTAINING PROTEIN"/>
    <property type="match status" value="1"/>
</dbReference>
<gene>
    <name evidence="3" type="ORF">llap_6605</name>
</gene>
<dbReference type="AlphaFoldDB" id="A0A2I0UAK2"/>
<reference evidence="4" key="1">
    <citation type="submission" date="2017-11" db="EMBL/GenBank/DDBJ databases">
        <authorList>
            <person name="Lima N.C."/>
            <person name="Parody-Merino A.M."/>
            <person name="Battley P.F."/>
            <person name="Fidler A.E."/>
            <person name="Prosdocimi F."/>
        </authorList>
    </citation>
    <scope>NUCLEOTIDE SEQUENCE [LARGE SCALE GENOMIC DNA]</scope>
</reference>
<accession>A0A2I0UAK2</accession>
<name>A0A2I0UAK2_LIMLA</name>
<evidence type="ECO:0000313" key="3">
    <source>
        <dbReference type="EMBL" id="PKU43089.1"/>
    </source>
</evidence>
<dbReference type="EMBL" id="KZ505933">
    <property type="protein sequence ID" value="PKU43089.1"/>
    <property type="molecule type" value="Genomic_DNA"/>
</dbReference>
<dbReference type="OrthoDB" id="416454at2759"/>
<evidence type="ECO:0000256" key="1">
    <source>
        <dbReference type="SAM" id="MobiDB-lite"/>
    </source>
</evidence>
<sequence length="223" mass="25410">MAHSTFRVDSPSQPRLPQQSASWTPGYPDIPGYVEEHAGVEQNLHATSMEDISHVSLMHKEAIIRTRGDGLKLGQGRFRLDLRKNDFPERVVRHWKGLPREVVESPSLEANSVRKLVDYKPIKEEDPGNYRLVSLTSIPGKVMERLILGAISEHMEEKKAIRSSQHEFTKRKSCQTNLIAFYDGMTGWLDEKRAVNVVYLDFSKAFDTVSHSILIGNLRKCVR</sequence>
<keyword evidence="4" id="KW-1185">Reference proteome</keyword>